<protein>
    <recommendedName>
        <fullName evidence="2">histidine kinase</fullName>
        <ecNumber evidence="2">2.7.13.3</ecNumber>
    </recommendedName>
</protein>
<evidence type="ECO:0000256" key="9">
    <source>
        <dbReference type="SAM" id="Coils"/>
    </source>
</evidence>
<reference evidence="11 12" key="1">
    <citation type="submission" date="2018-06" db="EMBL/GenBank/DDBJ databases">
        <title>Genomic Encyclopedia of Type Strains, Phase III (KMG-III): the genomes of soil and plant-associated and newly described type strains.</title>
        <authorList>
            <person name="Whitman W."/>
        </authorList>
    </citation>
    <scope>NUCLEOTIDE SEQUENCE [LARGE SCALE GENOMIC DNA]</scope>
    <source>
        <strain evidence="11 12">CGMCC 1.12398</strain>
    </source>
</reference>
<dbReference type="OrthoDB" id="9811889at2"/>
<feature type="coiled-coil region" evidence="9">
    <location>
        <begin position="162"/>
        <end position="189"/>
    </location>
</feature>
<dbReference type="InterPro" id="IPR029016">
    <property type="entry name" value="GAF-like_dom_sf"/>
</dbReference>
<dbReference type="InterPro" id="IPR036890">
    <property type="entry name" value="HATPase_C_sf"/>
</dbReference>
<dbReference type="Gene3D" id="3.30.565.10">
    <property type="entry name" value="Histidine kinase-like ATPase, C-terminal domain"/>
    <property type="match status" value="1"/>
</dbReference>
<dbReference type="InterPro" id="IPR003018">
    <property type="entry name" value="GAF"/>
</dbReference>
<evidence type="ECO:0000256" key="2">
    <source>
        <dbReference type="ARBA" id="ARBA00012438"/>
    </source>
</evidence>
<keyword evidence="6 11" id="KW-0418">Kinase</keyword>
<comment type="caution">
    <text evidence="11">The sequence shown here is derived from an EMBL/GenBank/DDBJ whole genome shotgun (WGS) entry which is preliminary data.</text>
</comment>
<keyword evidence="12" id="KW-1185">Reference proteome</keyword>
<keyword evidence="8" id="KW-0902">Two-component regulatory system</keyword>
<dbReference type="Proteomes" id="UP000249620">
    <property type="component" value="Unassembled WGS sequence"/>
</dbReference>
<dbReference type="RefSeq" id="WP_111566888.1">
    <property type="nucleotide sequence ID" value="NZ_QLMI01000004.1"/>
</dbReference>
<dbReference type="AlphaFoldDB" id="A0A327YNW8"/>
<dbReference type="SMART" id="SM00387">
    <property type="entry name" value="HATPase_c"/>
    <property type="match status" value="1"/>
</dbReference>
<dbReference type="Gene3D" id="3.30.450.40">
    <property type="match status" value="1"/>
</dbReference>
<evidence type="ECO:0000256" key="7">
    <source>
        <dbReference type="ARBA" id="ARBA00022840"/>
    </source>
</evidence>
<keyword evidence="7" id="KW-0067">ATP-binding</keyword>
<dbReference type="Gene3D" id="1.10.287.130">
    <property type="match status" value="1"/>
</dbReference>
<keyword evidence="9" id="KW-0175">Coiled coil</keyword>
<dbReference type="SUPFAM" id="SSF55874">
    <property type="entry name" value="ATPase domain of HSP90 chaperone/DNA topoisomerase II/histidine kinase"/>
    <property type="match status" value="1"/>
</dbReference>
<dbReference type="GO" id="GO:0007234">
    <property type="term" value="P:osmosensory signaling via phosphorelay pathway"/>
    <property type="evidence" value="ECO:0007669"/>
    <property type="project" value="TreeGrafter"/>
</dbReference>
<keyword evidence="4" id="KW-0808">Transferase</keyword>
<dbReference type="GO" id="GO:0000156">
    <property type="term" value="F:phosphorelay response regulator activity"/>
    <property type="evidence" value="ECO:0007669"/>
    <property type="project" value="TreeGrafter"/>
</dbReference>
<dbReference type="InterPro" id="IPR036097">
    <property type="entry name" value="HisK_dim/P_sf"/>
</dbReference>
<dbReference type="GO" id="GO:0030295">
    <property type="term" value="F:protein kinase activator activity"/>
    <property type="evidence" value="ECO:0007669"/>
    <property type="project" value="TreeGrafter"/>
</dbReference>
<dbReference type="InterPro" id="IPR050351">
    <property type="entry name" value="BphY/WalK/GraS-like"/>
</dbReference>
<dbReference type="EC" id="2.7.13.3" evidence="2"/>
<evidence type="ECO:0000256" key="4">
    <source>
        <dbReference type="ARBA" id="ARBA00022679"/>
    </source>
</evidence>
<accession>A0A327YNW8</accession>
<evidence type="ECO:0000256" key="1">
    <source>
        <dbReference type="ARBA" id="ARBA00000085"/>
    </source>
</evidence>
<dbReference type="EMBL" id="QLMI01000004">
    <property type="protein sequence ID" value="RAK22673.1"/>
    <property type="molecule type" value="Genomic_DNA"/>
</dbReference>
<evidence type="ECO:0000256" key="3">
    <source>
        <dbReference type="ARBA" id="ARBA00022553"/>
    </source>
</evidence>
<gene>
    <name evidence="11" type="ORF">B0I03_104199</name>
</gene>
<dbReference type="SUPFAM" id="SSF55781">
    <property type="entry name" value="GAF domain-like"/>
    <property type="match status" value="1"/>
</dbReference>
<feature type="domain" description="Histidine kinase" evidence="10">
    <location>
        <begin position="189"/>
        <end position="402"/>
    </location>
</feature>
<sequence>MEEKFLNHQDYLRVKTLESYKILDTLPEEMYDDITLLASCICDMPIVLLSLIDDKRQFFKSKVGIDLQGTPIEHSVCFHALLSNEELFEVPDLRKDDRFQNNPLVENNPNLVSYFGVPLQNSAGIAFGTLCVISQEEPKTISEEKKQILKRLAKQVVYLLELRRQNFELKRYQEEVEYYSKQMEEFAHTAAHDLRAPLRAVKSFLQLIEMKREGQVDEKEKKYFDFIYTNIDTMNQLIVDLLDYAKSDSKIDEKESIDLNEFIIQIFHNLVEHHHLSNSSLKIKEMPTLSFSKLALHMIFYNLIDNSLKYRSQEKDLELKIGYDSDLFNHYFEVEDNGIGIAAEYYESIFKPFKRLHTKSEYAGSGLGLASVKKIIQKLGGTITVKSVLGKGTKFTVAIPKE</sequence>
<evidence type="ECO:0000256" key="5">
    <source>
        <dbReference type="ARBA" id="ARBA00022741"/>
    </source>
</evidence>
<dbReference type="GO" id="GO:0000155">
    <property type="term" value="F:phosphorelay sensor kinase activity"/>
    <property type="evidence" value="ECO:0007669"/>
    <property type="project" value="InterPro"/>
</dbReference>
<dbReference type="Pfam" id="PF01590">
    <property type="entry name" value="GAF"/>
    <property type="match status" value="1"/>
</dbReference>
<evidence type="ECO:0000313" key="12">
    <source>
        <dbReference type="Proteomes" id="UP000249620"/>
    </source>
</evidence>
<evidence type="ECO:0000313" key="11">
    <source>
        <dbReference type="EMBL" id="RAK22673.1"/>
    </source>
</evidence>
<dbReference type="InterPro" id="IPR004358">
    <property type="entry name" value="Sig_transdc_His_kin-like_C"/>
</dbReference>
<evidence type="ECO:0000259" key="10">
    <source>
        <dbReference type="PROSITE" id="PS50109"/>
    </source>
</evidence>
<comment type="catalytic activity">
    <reaction evidence="1">
        <text>ATP + protein L-histidine = ADP + protein N-phospho-L-histidine.</text>
        <dbReference type="EC" id="2.7.13.3"/>
    </reaction>
</comment>
<dbReference type="SUPFAM" id="SSF47384">
    <property type="entry name" value="Homodimeric domain of signal transducing histidine kinase"/>
    <property type="match status" value="1"/>
</dbReference>
<dbReference type="PANTHER" id="PTHR42878:SF7">
    <property type="entry name" value="SENSOR HISTIDINE KINASE GLRK"/>
    <property type="match status" value="1"/>
</dbReference>
<keyword evidence="5" id="KW-0547">Nucleotide-binding</keyword>
<dbReference type="Pfam" id="PF00512">
    <property type="entry name" value="HisKA"/>
    <property type="match status" value="1"/>
</dbReference>
<dbReference type="CDD" id="cd00082">
    <property type="entry name" value="HisKA"/>
    <property type="match status" value="1"/>
</dbReference>
<dbReference type="InterPro" id="IPR003661">
    <property type="entry name" value="HisK_dim/P_dom"/>
</dbReference>
<name>A0A327YNW8_9FLAO</name>
<dbReference type="SMART" id="SM00388">
    <property type="entry name" value="HisKA"/>
    <property type="match status" value="1"/>
</dbReference>
<organism evidence="11 12">
    <name type="scientific">Flavobacterium aquaticum</name>
    <dbReference type="NCBI Taxonomy" id="1236486"/>
    <lineage>
        <taxon>Bacteria</taxon>
        <taxon>Pseudomonadati</taxon>
        <taxon>Bacteroidota</taxon>
        <taxon>Flavobacteriia</taxon>
        <taxon>Flavobacteriales</taxon>
        <taxon>Flavobacteriaceae</taxon>
        <taxon>Flavobacterium</taxon>
    </lineage>
</organism>
<proteinExistence type="predicted"/>
<dbReference type="GO" id="GO:0005524">
    <property type="term" value="F:ATP binding"/>
    <property type="evidence" value="ECO:0007669"/>
    <property type="project" value="UniProtKB-KW"/>
</dbReference>
<dbReference type="Pfam" id="PF02518">
    <property type="entry name" value="HATPase_c"/>
    <property type="match status" value="1"/>
</dbReference>
<keyword evidence="3" id="KW-0597">Phosphoprotein</keyword>
<dbReference type="PROSITE" id="PS50109">
    <property type="entry name" value="HIS_KIN"/>
    <property type="match status" value="1"/>
</dbReference>
<dbReference type="PRINTS" id="PR00344">
    <property type="entry name" value="BCTRLSENSOR"/>
</dbReference>
<dbReference type="InterPro" id="IPR003594">
    <property type="entry name" value="HATPase_dom"/>
</dbReference>
<evidence type="ECO:0000256" key="6">
    <source>
        <dbReference type="ARBA" id="ARBA00022777"/>
    </source>
</evidence>
<evidence type="ECO:0000256" key="8">
    <source>
        <dbReference type="ARBA" id="ARBA00023012"/>
    </source>
</evidence>
<dbReference type="InterPro" id="IPR005467">
    <property type="entry name" value="His_kinase_dom"/>
</dbReference>
<dbReference type="PANTHER" id="PTHR42878">
    <property type="entry name" value="TWO-COMPONENT HISTIDINE KINASE"/>
    <property type="match status" value="1"/>
</dbReference>